<gene>
    <name evidence="2" type="ORF">AB0759_00400</name>
</gene>
<dbReference type="EMBL" id="JBFQGM010000001">
    <property type="protein sequence ID" value="MFL9459100.1"/>
    <property type="molecule type" value="Genomic_DNA"/>
</dbReference>
<dbReference type="InterPro" id="IPR021511">
    <property type="entry name" value="DUF3172"/>
</dbReference>
<evidence type="ECO:0000256" key="1">
    <source>
        <dbReference type="SAM" id="Phobius"/>
    </source>
</evidence>
<proteinExistence type="predicted"/>
<organism evidence="2 3">
    <name type="scientific">Scytonema tolypothrichoides VB-61278_2</name>
    <dbReference type="NCBI Taxonomy" id="3232314"/>
    <lineage>
        <taxon>Bacteria</taxon>
        <taxon>Bacillati</taxon>
        <taxon>Cyanobacteriota</taxon>
        <taxon>Cyanophyceae</taxon>
        <taxon>Nostocales</taxon>
        <taxon>Scytonemataceae</taxon>
        <taxon>Scytonema</taxon>
    </lineage>
</organism>
<keyword evidence="1" id="KW-0812">Transmembrane</keyword>
<accession>A0ABW8WDQ7</accession>
<dbReference type="Pfam" id="PF11371">
    <property type="entry name" value="DUF3172"/>
    <property type="match status" value="1"/>
</dbReference>
<dbReference type="Proteomes" id="UP001628874">
    <property type="component" value="Unassembled WGS sequence"/>
</dbReference>
<protein>
    <submittedName>
        <fullName evidence="2">DUF3172 domain-containing protein</fullName>
    </submittedName>
</protein>
<evidence type="ECO:0000313" key="2">
    <source>
        <dbReference type="EMBL" id="MFL9459100.1"/>
    </source>
</evidence>
<feature type="transmembrane region" description="Helical" evidence="1">
    <location>
        <begin position="21"/>
        <end position="45"/>
    </location>
</feature>
<comment type="caution">
    <text evidence="2">The sequence shown here is derived from an EMBL/GenBank/DDBJ whole genome shotgun (WGS) entry which is preliminary data.</text>
</comment>
<reference evidence="2 3" key="1">
    <citation type="submission" date="2024-07" db="EMBL/GenBank/DDBJ databases">
        <authorList>
            <person name="Tripathy S."/>
        </authorList>
    </citation>
    <scope>NUCLEOTIDE SEQUENCE [LARGE SCALE GENOMIC DNA]</scope>
    <source>
        <strain evidence="2 3">VB-61278_2</strain>
    </source>
</reference>
<keyword evidence="3" id="KW-1185">Reference proteome</keyword>
<evidence type="ECO:0000313" key="3">
    <source>
        <dbReference type="Proteomes" id="UP001628874"/>
    </source>
</evidence>
<name>A0ABW8WDQ7_9CYAN</name>
<keyword evidence="1" id="KW-0472">Membrane</keyword>
<dbReference type="RefSeq" id="WP_336604394.1">
    <property type="nucleotide sequence ID" value="NZ_JBFQGM010000001.1"/>
</dbReference>
<sequence>MTNDKILVMVQRTQISSNKSFSFRTNTTIAAIIGTALVVGILIGVSVSTVANSSPDNVASSTYIDSSAPDADVCVQYGASAIVTDARIFVTLNPFRVYVSQPRMQPGCVLRTSDWSILQQKNLVTSQQISTCKNSLNTFAYTGKLENSPQISCVYPNNAAGNLFVPQATTATTTP</sequence>
<keyword evidence="1" id="KW-1133">Transmembrane helix</keyword>